<dbReference type="AlphaFoldDB" id="A0A9W9JIE1"/>
<dbReference type="EMBL" id="JAPQKQ010000005">
    <property type="protein sequence ID" value="KAJ5197418.1"/>
    <property type="molecule type" value="Genomic_DNA"/>
</dbReference>
<protein>
    <submittedName>
        <fullName evidence="1">Uncharacterized protein</fullName>
    </submittedName>
</protein>
<evidence type="ECO:0000313" key="1">
    <source>
        <dbReference type="EMBL" id="KAJ5197418.1"/>
    </source>
</evidence>
<keyword evidence="2" id="KW-1185">Reference proteome</keyword>
<gene>
    <name evidence="1" type="ORF">N7449_007897</name>
</gene>
<sequence length="66" mass="7724">MISVFEIVVGFMLVVETMKKLDIKPDVAVAFDWECQAVHVALSPWRFYPDVKYEQGLRIAKMWFNS</sequence>
<reference evidence="1" key="2">
    <citation type="journal article" date="2023" name="IMA Fungus">
        <title>Comparative genomic study of the Penicillium genus elucidates a diverse pangenome and 15 lateral gene transfer events.</title>
        <authorList>
            <person name="Petersen C."/>
            <person name="Sorensen T."/>
            <person name="Nielsen M.R."/>
            <person name="Sondergaard T.E."/>
            <person name="Sorensen J.L."/>
            <person name="Fitzpatrick D.A."/>
            <person name="Frisvad J.C."/>
            <person name="Nielsen K.L."/>
        </authorList>
    </citation>
    <scope>NUCLEOTIDE SEQUENCE</scope>
    <source>
        <strain evidence="1">IBT 20477</strain>
    </source>
</reference>
<accession>A0A9W9JIE1</accession>
<comment type="caution">
    <text evidence="1">The sequence shown here is derived from an EMBL/GenBank/DDBJ whole genome shotgun (WGS) entry which is preliminary data.</text>
</comment>
<dbReference type="OrthoDB" id="5429468at2759"/>
<reference evidence="1" key="1">
    <citation type="submission" date="2022-11" db="EMBL/GenBank/DDBJ databases">
        <authorList>
            <person name="Petersen C."/>
        </authorList>
    </citation>
    <scope>NUCLEOTIDE SEQUENCE</scope>
    <source>
        <strain evidence="1">IBT 20477</strain>
    </source>
</reference>
<evidence type="ECO:0000313" key="2">
    <source>
        <dbReference type="Proteomes" id="UP001150942"/>
    </source>
</evidence>
<name>A0A9W9JIE1_9EURO</name>
<organism evidence="1 2">
    <name type="scientific">Penicillium cf. viridicatum</name>
    <dbReference type="NCBI Taxonomy" id="2972119"/>
    <lineage>
        <taxon>Eukaryota</taxon>
        <taxon>Fungi</taxon>
        <taxon>Dikarya</taxon>
        <taxon>Ascomycota</taxon>
        <taxon>Pezizomycotina</taxon>
        <taxon>Eurotiomycetes</taxon>
        <taxon>Eurotiomycetidae</taxon>
        <taxon>Eurotiales</taxon>
        <taxon>Aspergillaceae</taxon>
        <taxon>Penicillium</taxon>
    </lineage>
</organism>
<proteinExistence type="predicted"/>
<dbReference type="Proteomes" id="UP001150942">
    <property type="component" value="Unassembled WGS sequence"/>
</dbReference>